<sequence>MEEEDKIPQWQWHDEEDSILADWDIENMGIHHTISVDMVLERLRNALTVLGIYDAIHLYVVVAHLERANLEPALFENNQNSGINTRHLIPLATSRQMELFKAHMNGETPNLGKTIIVFTGDYDYNFTMTRLKNLGLRVILVTDGCKCKIKGVEKCRFSNMMNGNPVWRGTPWNLVVTNHLAYIVLEVMMEYDLDTMSL</sequence>
<dbReference type="Proteomes" id="UP000489600">
    <property type="component" value="Unassembled WGS sequence"/>
</dbReference>
<proteinExistence type="predicted"/>
<dbReference type="GO" id="GO:0004540">
    <property type="term" value="F:RNA nuclease activity"/>
    <property type="evidence" value="ECO:0007669"/>
    <property type="project" value="InterPro"/>
</dbReference>
<gene>
    <name evidence="2" type="ORF">ANE_LOCUS15450</name>
</gene>
<evidence type="ECO:0000313" key="3">
    <source>
        <dbReference type="Proteomes" id="UP000489600"/>
    </source>
</evidence>
<dbReference type="EMBL" id="CABITT030000005">
    <property type="protein sequence ID" value="VVB05006.1"/>
    <property type="molecule type" value="Genomic_DNA"/>
</dbReference>
<organism evidence="2 3">
    <name type="scientific">Arabis nemorensis</name>
    <dbReference type="NCBI Taxonomy" id="586526"/>
    <lineage>
        <taxon>Eukaryota</taxon>
        <taxon>Viridiplantae</taxon>
        <taxon>Streptophyta</taxon>
        <taxon>Embryophyta</taxon>
        <taxon>Tracheophyta</taxon>
        <taxon>Spermatophyta</taxon>
        <taxon>Magnoliopsida</taxon>
        <taxon>eudicotyledons</taxon>
        <taxon>Gunneridae</taxon>
        <taxon>Pentapetalae</taxon>
        <taxon>rosids</taxon>
        <taxon>malvids</taxon>
        <taxon>Brassicales</taxon>
        <taxon>Brassicaceae</taxon>
        <taxon>Arabideae</taxon>
        <taxon>Arabis</taxon>
    </lineage>
</organism>
<dbReference type="Pfam" id="PF01936">
    <property type="entry name" value="NYN"/>
    <property type="match status" value="1"/>
</dbReference>
<accession>A0A565BUH5</accession>
<reference evidence="2" key="1">
    <citation type="submission" date="2019-07" db="EMBL/GenBank/DDBJ databases">
        <authorList>
            <person name="Dittberner H."/>
        </authorList>
    </citation>
    <scope>NUCLEOTIDE SEQUENCE [LARGE SCALE GENOMIC DNA]</scope>
</reference>
<evidence type="ECO:0000259" key="1">
    <source>
        <dbReference type="Pfam" id="PF01936"/>
    </source>
</evidence>
<dbReference type="AlphaFoldDB" id="A0A565BUH5"/>
<comment type="caution">
    <text evidence="2">The sequence shown here is derived from an EMBL/GenBank/DDBJ whole genome shotgun (WGS) entry which is preliminary data.</text>
</comment>
<dbReference type="InterPro" id="IPR021139">
    <property type="entry name" value="NYN"/>
</dbReference>
<name>A0A565BUH5_9BRAS</name>
<feature type="domain" description="NYN" evidence="1">
    <location>
        <begin position="23"/>
        <end position="142"/>
    </location>
</feature>
<protein>
    <recommendedName>
        <fullName evidence="1">NYN domain-containing protein</fullName>
    </recommendedName>
</protein>
<evidence type="ECO:0000313" key="2">
    <source>
        <dbReference type="EMBL" id="VVB05006.1"/>
    </source>
</evidence>
<keyword evidence="3" id="KW-1185">Reference proteome</keyword>